<dbReference type="RefSeq" id="XP_033445082.1">
    <property type="nucleotide sequence ID" value="XM_033590221.1"/>
</dbReference>
<dbReference type="InterPro" id="IPR051013">
    <property type="entry name" value="MBL_superfamily_lactonases"/>
</dbReference>
<keyword evidence="2" id="KW-0479">Metal-binding</keyword>
<dbReference type="EMBL" id="ML978990">
    <property type="protein sequence ID" value="KAF1924830.1"/>
    <property type="molecule type" value="Genomic_DNA"/>
</dbReference>
<keyword evidence="6" id="KW-1185">Reference proteome</keyword>
<dbReference type="PANTHER" id="PTHR42978:SF5">
    <property type="entry name" value="METALLO-BETA-LACTAMASE DOMAIN-CONTAINING PROTEIN"/>
    <property type="match status" value="1"/>
</dbReference>
<dbReference type="GeneID" id="54347882"/>
<protein>
    <submittedName>
        <fullName evidence="5">Metallo-hydrolase/oxidoreductase</fullName>
    </submittedName>
</protein>
<comment type="similarity">
    <text evidence="1">Belongs to the metallo-beta-lactamase superfamily.</text>
</comment>
<evidence type="ECO:0000256" key="1">
    <source>
        <dbReference type="ARBA" id="ARBA00007749"/>
    </source>
</evidence>
<dbReference type="PANTHER" id="PTHR42978">
    <property type="entry name" value="QUORUM-QUENCHING LACTONASE YTNP-RELATED-RELATED"/>
    <property type="match status" value="1"/>
</dbReference>
<keyword evidence="4" id="KW-0862">Zinc</keyword>
<reference evidence="5" key="1">
    <citation type="journal article" date="2020" name="Stud. Mycol.">
        <title>101 Dothideomycetes genomes: a test case for predicting lifestyles and emergence of pathogens.</title>
        <authorList>
            <person name="Haridas S."/>
            <person name="Albert R."/>
            <person name="Binder M."/>
            <person name="Bloem J."/>
            <person name="Labutti K."/>
            <person name="Salamov A."/>
            <person name="Andreopoulos B."/>
            <person name="Baker S."/>
            <person name="Barry K."/>
            <person name="Bills G."/>
            <person name="Bluhm B."/>
            <person name="Cannon C."/>
            <person name="Castanera R."/>
            <person name="Culley D."/>
            <person name="Daum C."/>
            <person name="Ezra D."/>
            <person name="Gonzalez J."/>
            <person name="Henrissat B."/>
            <person name="Kuo A."/>
            <person name="Liang C."/>
            <person name="Lipzen A."/>
            <person name="Lutzoni F."/>
            <person name="Magnuson J."/>
            <person name="Mondo S."/>
            <person name="Nolan M."/>
            <person name="Ohm R."/>
            <person name="Pangilinan J."/>
            <person name="Park H.-J."/>
            <person name="Ramirez L."/>
            <person name="Alfaro M."/>
            <person name="Sun H."/>
            <person name="Tritt A."/>
            <person name="Yoshinaga Y."/>
            <person name="Zwiers L.-H."/>
            <person name="Turgeon B."/>
            <person name="Goodwin S."/>
            <person name="Spatafora J."/>
            <person name="Crous P."/>
            <person name="Grigoriev I."/>
        </authorList>
    </citation>
    <scope>NUCLEOTIDE SEQUENCE</scope>
    <source>
        <strain evidence="5">CBS 183.55</strain>
    </source>
</reference>
<evidence type="ECO:0000256" key="2">
    <source>
        <dbReference type="ARBA" id="ARBA00022723"/>
    </source>
</evidence>
<proteinExistence type="inferred from homology"/>
<evidence type="ECO:0000313" key="6">
    <source>
        <dbReference type="Proteomes" id="UP000800082"/>
    </source>
</evidence>
<name>A0A6A5RC23_9PLEO</name>
<dbReference type="GO" id="GO:0046872">
    <property type="term" value="F:metal ion binding"/>
    <property type="evidence" value="ECO:0007669"/>
    <property type="project" value="UniProtKB-KW"/>
</dbReference>
<dbReference type="GO" id="GO:0016787">
    <property type="term" value="F:hydrolase activity"/>
    <property type="evidence" value="ECO:0007669"/>
    <property type="project" value="UniProtKB-KW"/>
</dbReference>
<dbReference type="SUPFAM" id="SSF56281">
    <property type="entry name" value="Metallo-hydrolase/oxidoreductase"/>
    <property type="match status" value="1"/>
</dbReference>
<keyword evidence="3 5" id="KW-0378">Hydrolase</keyword>
<accession>A0A6A5RC23</accession>
<dbReference type="Proteomes" id="UP000800082">
    <property type="component" value="Unassembled WGS sequence"/>
</dbReference>
<sequence length="316" mass="35641">MSSQMHIRIPQESTAVKGYLINPVNFGPAQIRQFMAPPVPGLETFKIFPSHSFYIEHPSGKRLVFDLGIRKDYPNYSKSIVDYLPTTKYDIQVSKIVVEILEDHGVSPETIEAIVWSPWHWDHIGDPSSFPYRVGYPANLISPIRESDYANRELREIRFETDLKIGQFPAFDYFGDGSFYLLDSPGHAIGHLCGLAGTTTDGKSFILLGGDICHHAGIFRPSQYLPVPKSISPHPCNSQGESPICQGTVFEELQKSRGRSSIDNLYDMTFGHDISLARNTETWLQELDVDERIFVIISHDSTVRDGVDHFPRSLND</sequence>
<evidence type="ECO:0000256" key="4">
    <source>
        <dbReference type="ARBA" id="ARBA00022833"/>
    </source>
</evidence>
<dbReference type="AlphaFoldDB" id="A0A6A5RC23"/>
<dbReference type="OrthoDB" id="10250730at2759"/>
<organism evidence="5 6">
    <name type="scientific">Didymella exigua CBS 183.55</name>
    <dbReference type="NCBI Taxonomy" id="1150837"/>
    <lineage>
        <taxon>Eukaryota</taxon>
        <taxon>Fungi</taxon>
        <taxon>Dikarya</taxon>
        <taxon>Ascomycota</taxon>
        <taxon>Pezizomycotina</taxon>
        <taxon>Dothideomycetes</taxon>
        <taxon>Pleosporomycetidae</taxon>
        <taxon>Pleosporales</taxon>
        <taxon>Pleosporineae</taxon>
        <taxon>Didymellaceae</taxon>
        <taxon>Didymella</taxon>
    </lineage>
</organism>
<dbReference type="InterPro" id="IPR036866">
    <property type="entry name" value="RibonucZ/Hydroxyglut_hydro"/>
</dbReference>
<evidence type="ECO:0000256" key="3">
    <source>
        <dbReference type="ARBA" id="ARBA00022801"/>
    </source>
</evidence>
<dbReference type="CDD" id="cd07730">
    <property type="entry name" value="metallo-hydrolase-like_MBL-fold"/>
    <property type="match status" value="1"/>
</dbReference>
<evidence type="ECO:0000313" key="5">
    <source>
        <dbReference type="EMBL" id="KAF1924830.1"/>
    </source>
</evidence>
<dbReference type="Gene3D" id="3.60.15.10">
    <property type="entry name" value="Ribonuclease Z/Hydroxyacylglutathione hydrolase-like"/>
    <property type="match status" value="1"/>
</dbReference>
<gene>
    <name evidence="5" type="ORF">M421DRAFT_401458</name>
</gene>